<feature type="transmembrane region" description="Helical" evidence="1">
    <location>
        <begin position="6"/>
        <end position="25"/>
    </location>
</feature>
<dbReference type="SUPFAM" id="SSF81324">
    <property type="entry name" value="Voltage-gated potassium channels"/>
    <property type="match status" value="1"/>
</dbReference>
<dbReference type="Proteomes" id="UP001500622">
    <property type="component" value="Unassembled WGS sequence"/>
</dbReference>
<feature type="transmembrane region" description="Helical" evidence="1">
    <location>
        <begin position="59"/>
        <end position="81"/>
    </location>
</feature>
<gene>
    <name evidence="3" type="ORF">GCM10023169_32210</name>
</gene>
<dbReference type="EMBL" id="BAABGN010000013">
    <property type="protein sequence ID" value="GAA4429676.1"/>
    <property type="molecule type" value="Genomic_DNA"/>
</dbReference>
<organism evidence="3 4">
    <name type="scientific">Georgenia halophila</name>
    <dbReference type="NCBI Taxonomy" id="620889"/>
    <lineage>
        <taxon>Bacteria</taxon>
        <taxon>Bacillati</taxon>
        <taxon>Actinomycetota</taxon>
        <taxon>Actinomycetes</taxon>
        <taxon>Micrococcales</taxon>
        <taxon>Bogoriellaceae</taxon>
        <taxon>Georgenia</taxon>
    </lineage>
</organism>
<dbReference type="InterPro" id="IPR013099">
    <property type="entry name" value="K_chnl_dom"/>
</dbReference>
<feature type="domain" description="Potassium channel" evidence="2">
    <location>
        <begin position="88"/>
        <end position="152"/>
    </location>
</feature>
<evidence type="ECO:0000313" key="3">
    <source>
        <dbReference type="EMBL" id="GAA4429676.1"/>
    </source>
</evidence>
<dbReference type="Pfam" id="PF07885">
    <property type="entry name" value="Ion_trans_2"/>
    <property type="match status" value="1"/>
</dbReference>
<name>A0ABP8LH96_9MICO</name>
<keyword evidence="1" id="KW-0812">Transmembrane</keyword>
<comment type="caution">
    <text evidence="3">The sequence shown here is derived from an EMBL/GenBank/DDBJ whole genome shotgun (WGS) entry which is preliminary data.</text>
</comment>
<evidence type="ECO:0000256" key="1">
    <source>
        <dbReference type="SAM" id="Phobius"/>
    </source>
</evidence>
<protein>
    <recommendedName>
        <fullName evidence="2">Potassium channel domain-containing protein</fullName>
    </recommendedName>
</protein>
<feature type="transmembrane region" description="Helical" evidence="1">
    <location>
        <begin position="130"/>
        <end position="151"/>
    </location>
</feature>
<reference evidence="4" key="1">
    <citation type="journal article" date="2019" name="Int. J. Syst. Evol. Microbiol.">
        <title>The Global Catalogue of Microorganisms (GCM) 10K type strain sequencing project: providing services to taxonomists for standard genome sequencing and annotation.</title>
        <authorList>
            <consortium name="The Broad Institute Genomics Platform"/>
            <consortium name="The Broad Institute Genome Sequencing Center for Infectious Disease"/>
            <person name="Wu L."/>
            <person name="Ma J."/>
        </authorList>
    </citation>
    <scope>NUCLEOTIDE SEQUENCE [LARGE SCALE GENOMIC DNA]</scope>
    <source>
        <strain evidence="4">JCM 17810</strain>
    </source>
</reference>
<dbReference type="RefSeq" id="WP_345217381.1">
    <property type="nucleotide sequence ID" value="NZ_BAABGN010000013.1"/>
</dbReference>
<evidence type="ECO:0000313" key="4">
    <source>
        <dbReference type="Proteomes" id="UP001500622"/>
    </source>
</evidence>
<dbReference type="Gene3D" id="1.10.287.70">
    <property type="match status" value="1"/>
</dbReference>
<sequence length="291" mass="31172">MGVLLTIAGILVIAVGLYDIFHTLLHPSGQGPLSSRVMAAVWKFSKAIGHRSGSTVGPLGMATVVLMWAVLQGVGWALIYLPHVPGGFMYSAGVDPADYPDFAGALYVSLTSLSTLGFGDVVPTDPWIRLAAPVQALTGFALLTAALTWFTQIYPAMARRRSLALKLKRLADVGYIQAVGQVEAATLNRTLETLAAEVSDVRIDLTQHSEGFYFRERDQELSLAHQLFHALELRDAAAATPAPEVRLGAQQLSEALDHLAQKLRADFVSTGDSVEEIFAAYANDHGQTGTG</sequence>
<keyword evidence="1" id="KW-0472">Membrane</keyword>
<evidence type="ECO:0000259" key="2">
    <source>
        <dbReference type="Pfam" id="PF07885"/>
    </source>
</evidence>
<proteinExistence type="predicted"/>
<keyword evidence="4" id="KW-1185">Reference proteome</keyword>
<keyword evidence="1" id="KW-1133">Transmembrane helix</keyword>
<accession>A0ABP8LH96</accession>